<dbReference type="InterPro" id="IPR011009">
    <property type="entry name" value="Kinase-like_dom_sf"/>
</dbReference>
<dbReference type="SMART" id="SM01260">
    <property type="entry name" value="LANC_like"/>
    <property type="match status" value="1"/>
</dbReference>
<dbReference type="Proteomes" id="UP001589870">
    <property type="component" value="Unassembled WGS sequence"/>
</dbReference>
<gene>
    <name evidence="3" type="ORF">ACFHYQ_23610</name>
</gene>
<evidence type="ECO:0000313" key="4">
    <source>
        <dbReference type="Proteomes" id="UP001589870"/>
    </source>
</evidence>
<dbReference type="SUPFAM" id="SSF56112">
    <property type="entry name" value="Protein kinase-like (PK-like)"/>
    <property type="match status" value="1"/>
</dbReference>
<proteinExistence type="predicted"/>
<evidence type="ECO:0000313" key="3">
    <source>
        <dbReference type="EMBL" id="MFC0865284.1"/>
    </source>
</evidence>
<dbReference type="SUPFAM" id="SSF158745">
    <property type="entry name" value="LanC-like"/>
    <property type="match status" value="1"/>
</dbReference>
<dbReference type="InterPro" id="IPR000719">
    <property type="entry name" value="Prot_kinase_dom"/>
</dbReference>
<dbReference type="CDD" id="cd04791">
    <property type="entry name" value="LanC_SerThrkinase"/>
    <property type="match status" value="1"/>
</dbReference>
<reference evidence="3 4" key="1">
    <citation type="submission" date="2024-09" db="EMBL/GenBank/DDBJ databases">
        <authorList>
            <person name="Sun Q."/>
            <person name="Mori K."/>
        </authorList>
    </citation>
    <scope>NUCLEOTIDE SEQUENCE [LARGE SCALE GENOMIC DNA]</scope>
    <source>
        <strain evidence="3 4">TBRC 1851</strain>
    </source>
</reference>
<accession>A0ABV6UAS5</accession>
<evidence type="ECO:0000256" key="1">
    <source>
        <dbReference type="SAM" id="MobiDB-lite"/>
    </source>
</evidence>
<sequence>MENRYELYCRTDPVFYDSPTQCPPHLTSYPPSGSRPPEGLPYRIDAVLRESDGGGVYLAVHPDTGERMVLKEIGREREGEALARLAGLGVAPELKGRLSAGGRRFLVLEHVPGESLGAALAARHPLTAAGTSAPESDGEGRLAEYVEWATDVCTKVEDAVGKVHAHGLVHGGLSPADVIVRPDGGVTLVGFGAARPITESAGSGHDDPAFASPQGTVAPGAGGLDADRYALACLRLALFLPLTELFALDREKPAELAEVIGELLPIRESFLRPAVRTAGCGASFATKPPTAGWRRMRDSMRRAILASATPGRDDRLFPGDVAQFDGDGGGLGLAHGAAGVLYALHATGAGRFPEHEQWLIDRVRGRGPRLGPGFYDGLHGVAHALAHLGRHEEAQEVLDMAGTGFRRPLGVDLYGGLSGIALSQAYLGDLDEALRTAAIVADRLSDEATDGCPGLMYGTTGPALLFVRMFERTGDVQWLTQAELALRRDLRRCVAQADGSLRVDAGGREGDRRATPHLDRGSVGVAWVLGEFLHYRPDPELAAVWARLDRAARAHLYFQPGLFGGRAGIIAYLCRDRAGGWGREDEETGRQLAALSWHAVGFRGHLAFPGERLLRLSMDLATGTAGVLLSVGAALHDEPVGLPFLGGAPPARRERRRPSGLRAVAASERSW</sequence>
<keyword evidence="4" id="KW-1185">Reference proteome</keyword>
<dbReference type="InterPro" id="IPR007822">
    <property type="entry name" value="LANC-like"/>
</dbReference>
<feature type="domain" description="Protein kinase" evidence="2">
    <location>
        <begin position="42"/>
        <end position="386"/>
    </location>
</feature>
<feature type="region of interest" description="Disordered" evidence="1">
    <location>
        <begin position="646"/>
        <end position="671"/>
    </location>
</feature>
<name>A0ABV6UAS5_9ACTN</name>
<dbReference type="PROSITE" id="PS50011">
    <property type="entry name" value="PROTEIN_KINASE_DOM"/>
    <property type="match status" value="1"/>
</dbReference>
<dbReference type="InterPro" id="IPR058053">
    <property type="entry name" value="RamC_C"/>
</dbReference>
<dbReference type="RefSeq" id="WP_394303317.1">
    <property type="nucleotide sequence ID" value="NZ_JBHMQT010000054.1"/>
</dbReference>
<dbReference type="EMBL" id="JBHMQT010000054">
    <property type="protein sequence ID" value="MFC0865284.1"/>
    <property type="molecule type" value="Genomic_DNA"/>
</dbReference>
<comment type="caution">
    <text evidence="3">The sequence shown here is derived from an EMBL/GenBank/DDBJ whole genome shotgun (WGS) entry which is preliminary data.</text>
</comment>
<protein>
    <submittedName>
        <fullName evidence="3">Lantipeptide synthetase</fullName>
    </submittedName>
</protein>
<evidence type="ECO:0000259" key="2">
    <source>
        <dbReference type="PROSITE" id="PS50011"/>
    </source>
</evidence>
<dbReference type="Gene3D" id="1.10.510.10">
    <property type="entry name" value="Transferase(Phosphotransferase) domain 1"/>
    <property type="match status" value="1"/>
</dbReference>
<dbReference type="Gene3D" id="1.50.10.20">
    <property type="match status" value="1"/>
</dbReference>
<organism evidence="3 4">
    <name type="scientific">Sphaerimonospora cavernae</name>
    <dbReference type="NCBI Taxonomy" id="1740611"/>
    <lineage>
        <taxon>Bacteria</taxon>
        <taxon>Bacillati</taxon>
        <taxon>Actinomycetota</taxon>
        <taxon>Actinomycetes</taxon>
        <taxon>Streptosporangiales</taxon>
        <taxon>Streptosporangiaceae</taxon>
        <taxon>Sphaerimonospora</taxon>
    </lineage>
</organism>